<dbReference type="PANTHER" id="PTHR43823:SF3">
    <property type="entry name" value="MULTIDRUG EXPORT PROTEIN MEPA"/>
    <property type="match status" value="1"/>
</dbReference>
<evidence type="ECO:0000256" key="9">
    <source>
        <dbReference type="ARBA" id="ARBA00023251"/>
    </source>
</evidence>
<dbReference type="GO" id="GO:0042910">
    <property type="term" value="F:xenobiotic transmembrane transporter activity"/>
    <property type="evidence" value="ECO:0007669"/>
    <property type="project" value="InterPro"/>
</dbReference>
<dbReference type="RefSeq" id="WP_326839631.1">
    <property type="nucleotide sequence ID" value="NZ_SVNY01000001.1"/>
</dbReference>
<comment type="subcellular location">
    <subcellularLocation>
        <location evidence="1">Cell membrane</location>
        <topology evidence="1">Multi-pass membrane protein</topology>
    </subcellularLocation>
</comment>
<evidence type="ECO:0000313" key="11">
    <source>
        <dbReference type="EMBL" id="MBE6831972.1"/>
    </source>
</evidence>
<organism evidence="11 12">
    <name type="scientific">Faecalispora sporosphaeroides</name>
    <dbReference type="NCBI Taxonomy" id="1549"/>
    <lineage>
        <taxon>Bacteria</taxon>
        <taxon>Bacillati</taxon>
        <taxon>Bacillota</taxon>
        <taxon>Clostridia</taxon>
        <taxon>Eubacteriales</taxon>
        <taxon>Oscillospiraceae</taxon>
        <taxon>Faecalispora</taxon>
    </lineage>
</organism>
<feature type="transmembrane region" description="Helical" evidence="10">
    <location>
        <begin position="357"/>
        <end position="376"/>
    </location>
</feature>
<dbReference type="GO" id="GO:0005886">
    <property type="term" value="C:plasma membrane"/>
    <property type="evidence" value="ECO:0007669"/>
    <property type="project" value="UniProtKB-SubCell"/>
</dbReference>
<dbReference type="GO" id="GO:0015297">
    <property type="term" value="F:antiporter activity"/>
    <property type="evidence" value="ECO:0007669"/>
    <property type="project" value="InterPro"/>
</dbReference>
<keyword evidence="8 10" id="KW-0472">Membrane</keyword>
<dbReference type="PANTHER" id="PTHR43823">
    <property type="entry name" value="SPORULATION PROTEIN YKVU"/>
    <property type="match status" value="1"/>
</dbReference>
<evidence type="ECO:0000313" key="12">
    <source>
        <dbReference type="Proteomes" id="UP000754750"/>
    </source>
</evidence>
<proteinExistence type="inferred from homology"/>
<protein>
    <recommendedName>
        <fullName evidence="3">Multidrug export protein MepA</fullName>
    </recommendedName>
</protein>
<evidence type="ECO:0000256" key="4">
    <source>
        <dbReference type="ARBA" id="ARBA00022448"/>
    </source>
</evidence>
<comment type="caution">
    <text evidence="11">The sequence shown here is derived from an EMBL/GenBank/DDBJ whole genome shotgun (WGS) entry which is preliminary data.</text>
</comment>
<comment type="similarity">
    <text evidence="2">Belongs to the multi antimicrobial extrusion (MATE) (TC 2.A.66.1) family. MepA subfamily.</text>
</comment>
<evidence type="ECO:0000256" key="5">
    <source>
        <dbReference type="ARBA" id="ARBA00022475"/>
    </source>
</evidence>
<feature type="transmembrane region" description="Helical" evidence="10">
    <location>
        <begin position="164"/>
        <end position="187"/>
    </location>
</feature>
<reference evidence="11" key="1">
    <citation type="submission" date="2019-04" db="EMBL/GenBank/DDBJ databases">
        <title>Evolution of Biomass-Degrading Anaerobic Consortia Revealed by Metagenomics.</title>
        <authorList>
            <person name="Peng X."/>
        </authorList>
    </citation>
    <scope>NUCLEOTIDE SEQUENCE</scope>
    <source>
        <strain evidence="11">SIG551</strain>
    </source>
</reference>
<feature type="transmembrane region" description="Helical" evidence="10">
    <location>
        <begin position="321"/>
        <end position="345"/>
    </location>
</feature>
<evidence type="ECO:0000256" key="2">
    <source>
        <dbReference type="ARBA" id="ARBA00008417"/>
    </source>
</evidence>
<keyword evidence="9" id="KW-0046">Antibiotic resistance</keyword>
<evidence type="ECO:0000256" key="6">
    <source>
        <dbReference type="ARBA" id="ARBA00022692"/>
    </source>
</evidence>
<keyword evidence="6 10" id="KW-0812">Transmembrane</keyword>
<dbReference type="CDD" id="cd13143">
    <property type="entry name" value="MATE_MepA_like"/>
    <property type="match status" value="1"/>
</dbReference>
<feature type="transmembrane region" description="Helical" evidence="10">
    <location>
        <begin position="47"/>
        <end position="80"/>
    </location>
</feature>
<feature type="transmembrane region" description="Helical" evidence="10">
    <location>
        <begin position="15"/>
        <end position="35"/>
    </location>
</feature>
<dbReference type="InterPro" id="IPR051327">
    <property type="entry name" value="MATE_MepA_subfamily"/>
</dbReference>
<feature type="transmembrane region" description="Helical" evidence="10">
    <location>
        <begin position="92"/>
        <end position="114"/>
    </location>
</feature>
<keyword evidence="7 10" id="KW-1133">Transmembrane helix</keyword>
<dbReference type="InterPro" id="IPR048279">
    <property type="entry name" value="MdtK-like"/>
</dbReference>
<dbReference type="Proteomes" id="UP000754750">
    <property type="component" value="Unassembled WGS sequence"/>
</dbReference>
<name>A0A928KV38_9FIRM</name>
<feature type="transmembrane region" description="Helical" evidence="10">
    <location>
        <begin position="134"/>
        <end position="157"/>
    </location>
</feature>
<dbReference type="PIRSF" id="PIRSF006603">
    <property type="entry name" value="DinF"/>
    <property type="match status" value="1"/>
</dbReference>
<dbReference type="InterPro" id="IPR045070">
    <property type="entry name" value="MATE_MepA-like"/>
</dbReference>
<sequence>MGTQNTDVKPINKQFAKYAIPAVIGMVVQALYTVLDGIIVGQGIGEIALAAINIVFPFGMIVIALAMLIAVGGANVYSFYKGQGDLAKANNIFCQCMTLAFAVGIMTALPGFFLREQLVVLAGANEALLPSTEAYMKWMSAFFLFQMIVCTLSVFVRNDNAPRLVMAATSTGAIINAVLDVIYILVLHYGVEAAAITNGIGMLVELSFYVAHFAGKKGSLRIRKPIFHFSDIKRIVSNGFATFLIEFSLPAVTFSFNLAIIYVVGTLGVTAYSIVGYVCAIINMILIGVTQGAQPLMSLYHGQGNKRAFTHIYRLGLRTNFLAPVILVSLCLLFSSGIVSLFRAGNPELTALTGHMLRFYPLAYIPIGITMMNILFFQTTEQNAFSSVISLLRCMGFIQIFLVVSVFLFAGRGLYLAFFLGELCHLTISQILVQRAKRLENAALQTGDTAANEIAESQIS</sequence>
<gene>
    <name evidence="11" type="ORF">E7512_00035</name>
</gene>
<feature type="transmembrane region" description="Helical" evidence="10">
    <location>
        <begin position="193"/>
        <end position="214"/>
    </location>
</feature>
<dbReference type="GO" id="GO:0046677">
    <property type="term" value="P:response to antibiotic"/>
    <property type="evidence" value="ECO:0007669"/>
    <property type="project" value="UniProtKB-KW"/>
</dbReference>
<keyword evidence="4" id="KW-0813">Transport</keyword>
<accession>A0A928KV38</accession>
<evidence type="ECO:0000256" key="10">
    <source>
        <dbReference type="SAM" id="Phobius"/>
    </source>
</evidence>
<evidence type="ECO:0000256" key="7">
    <source>
        <dbReference type="ARBA" id="ARBA00022989"/>
    </source>
</evidence>
<evidence type="ECO:0000256" key="8">
    <source>
        <dbReference type="ARBA" id="ARBA00023136"/>
    </source>
</evidence>
<dbReference type="Pfam" id="PF01554">
    <property type="entry name" value="MatE"/>
    <property type="match status" value="2"/>
</dbReference>
<feature type="transmembrane region" description="Helical" evidence="10">
    <location>
        <begin position="235"/>
        <end position="262"/>
    </location>
</feature>
<dbReference type="EMBL" id="SVNY01000001">
    <property type="protein sequence ID" value="MBE6831972.1"/>
    <property type="molecule type" value="Genomic_DNA"/>
</dbReference>
<evidence type="ECO:0000256" key="1">
    <source>
        <dbReference type="ARBA" id="ARBA00004651"/>
    </source>
</evidence>
<keyword evidence="5" id="KW-1003">Cell membrane</keyword>
<feature type="transmembrane region" description="Helical" evidence="10">
    <location>
        <begin position="388"/>
        <end position="408"/>
    </location>
</feature>
<evidence type="ECO:0000256" key="3">
    <source>
        <dbReference type="ARBA" id="ARBA00022106"/>
    </source>
</evidence>
<dbReference type="InterPro" id="IPR002528">
    <property type="entry name" value="MATE_fam"/>
</dbReference>
<dbReference type="AlphaFoldDB" id="A0A928KV38"/>